<feature type="compositionally biased region" description="Polar residues" evidence="1">
    <location>
        <begin position="41"/>
        <end position="55"/>
    </location>
</feature>
<gene>
    <name evidence="2" type="primary">ORF26607</name>
</gene>
<accession>A0A0B6YJQ2</accession>
<sequence length="75" mass="7990">GQRVPSDWTKFIQTVSKSTGGQIHGPPNMTMSAASLPPQLTLPSNRRAQGNTMAQPWQGMPGATFPGHFVAGQLM</sequence>
<evidence type="ECO:0000313" key="2">
    <source>
        <dbReference type="EMBL" id="CEK56026.1"/>
    </source>
</evidence>
<feature type="non-terminal residue" evidence="2">
    <location>
        <position position="75"/>
    </location>
</feature>
<protein>
    <submittedName>
        <fullName evidence="2">Uncharacterized protein</fullName>
    </submittedName>
</protein>
<dbReference type="EMBL" id="HACG01009161">
    <property type="protein sequence ID" value="CEK56026.1"/>
    <property type="molecule type" value="Transcribed_RNA"/>
</dbReference>
<dbReference type="AlphaFoldDB" id="A0A0B6YJQ2"/>
<name>A0A0B6YJQ2_9EUPU</name>
<evidence type="ECO:0000256" key="1">
    <source>
        <dbReference type="SAM" id="MobiDB-lite"/>
    </source>
</evidence>
<organism evidence="2">
    <name type="scientific">Arion vulgaris</name>
    <dbReference type="NCBI Taxonomy" id="1028688"/>
    <lineage>
        <taxon>Eukaryota</taxon>
        <taxon>Metazoa</taxon>
        <taxon>Spiralia</taxon>
        <taxon>Lophotrochozoa</taxon>
        <taxon>Mollusca</taxon>
        <taxon>Gastropoda</taxon>
        <taxon>Heterobranchia</taxon>
        <taxon>Euthyneura</taxon>
        <taxon>Panpulmonata</taxon>
        <taxon>Eupulmonata</taxon>
        <taxon>Stylommatophora</taxon>
        <taxon>Helicina</taxon>
        <taxon>Arionoidea</taxon>
        <taxon>Arionidae</taxon>
        <taxon>Arion</taxon>
    </lineage>
</organism>
<feature type="region of interest" description="Disordered" evidence="1">
    <location>
        <begin position="17"/>
        <end position="64"/>
    </location>
</feature>
<feature type="non-terminal residue" evidence="2">
    <location>
        <position position="1"/>
    </location>
</feature>
<reference evidence="2" key="1">
    <citation type="submission" date="2014-12" db="EMBL/GenBank/DDBJ databases">
        <title>Insight into the proteome of Arion vulgaris.</title>
        <authorList>
            <person name="Aradska J."/>
            <person name="Bulat T."/>
            <person name="Smidak R."/>
            <person name="Sarate P."/>
            <person name="Gangsoo J."/>
            <person name="Sialana F."/>
            <person name="Bilban M."/>
            <person name="Lubec G."/>
        </authorList>
    </citation>
    <scope>NUCLEOTIDE SEQUENCE</scope>
    <source>
        <tissue evidence="2">Skin</tissue>
    </source>
</reference>
<proteinExistence type="predicted"/>